<evidence type="ECO:0000256" key="3">
    <source>
        <dbReference type="ARBA" id="ARBA00035028"/>
    </source>
</evidence>
<dbReference type="OrthoDB" id="272147at2759"/>
<dbReference type="GO" id="GO:0004651">
    <property type="term" value="F:polynucleotide 5'-phosphatase activity"/>
    <property type="evidence" value="ECO:0007669"/>
    <property type="project" value="InterPro"/>
</dbReference>
<dbReference type="GO" id="GO:0006397">
    <property type="term" value="P:mRNA processing"/>
    <property type="evidence" value="ECO:0007669"/>
    <property type="project" value="UniProtKB-KW"/>
</dbReference>
<dbReference type="EC" id="3.6.1.74" evidence="3"/>
<evidence type="ECO:0000313" key="6">
    <source>
        <dbReference type="EMBL" id="CDJ57630.1"/>
    </source>
</evidence>
<protein>
    <recommendedName>
        <fullName evidence="3">mRNA 5'-phosphatase</fullName>
        <ecNumber evidence="3">3.6.1.74</ecNumber>
    </recommendedName>
</protein>
<reference evidence="6" key="2">
    <citation type="submission" date="2013-10" db="EMBL/GenBank/DDBJ databases">
        <authorList>
            <person name="Aslett M."/>
        </authorList>
    </citation>
    <scope>NUCLEOTIDE SEQUENCE [LARGE SCALE GENOMIC DNA]</scope>
    <source>
        <strain evidence="6">Weybridge</strain>
    </source>
</reference>
<keyword evidence="2" id="KW-0378">Hydrolase</keyword>
<dbReference type="InterPro" id="IPR037009">
    <property type="entry name" value="mRNA_triPase_Cet1_sf"/>
</dbReference>
<evidence type="ECO:0000256" key="5">
    <source>
        <dbReference type="SAM" id="MobiDB-lite"/>
    </source>
</evidence>
<dbReference type="EMBL" id="HG719343">
    <property type="protein sequence ID" value="CDJ57630.1"/>
    <property type="molecule type" value="Genomic_DNA"/>
</dbReference>
<dbReference type="InterPro" id="IPR033469">
    <property type="entry name" value="CYTH-like_dom_sf"/>
</dbReference>
<evidence type="ECO:0000256" key="1">
    <source>
        <dbReference type="ARBA" id="ARBA00022664"/>
    </source>
</evidence>
<feature type="region of interest" description="Disordered" evidence="5">
    <location>
        <begin position="405"/>
        <end position="429"/>
    </location>
</feature>
<sequence>MTACPAAAADDCGGGAAVAPAVAAAAEASAASASAAADGDVPSEKIQERNVVVEESVPRGPLPASALVLAEALDASFCPVINELAQQLVQQLLLLHEEHPCLLEAVEDSPGGPPGAPSGGPSFSLELEGRLGVLLDRDKSTRLRLPLASHAVLQPSFCMGEGGGIESGVEEGRPHARFAAGVSSSHFTELTELLLKFARDNSKAASHRMQVNLALMGIEPSSGTQEDCFDPQEVQETAHGPNDEGPRKKRKTFDGEALVQISGDDWQVLPEVETEENYYNIPALQASARFSTKMAEIGGPPGGRRGPRPQRGAVAFLGGPVSIQGLSQVLVSPGIYKKNLLQWNVYTGADKEDAFASTDDWGPPSGGPDEAAERTRVDYRLAINFEHKIEVKDLQQSLIKASCTARGGPAPVPGYPGAPPPPPSANNADPQLRRRRAILHQQKTGDPRPLWCLCSTFLSLLRELAGCLNSPQRVNGADASKGDLGGNETELADLGPVQMTATEEIAFRHFMSEKLPLIGDYSYRAVAHEMEEITRQGTEQVLSLEEFLRQPDAQKKCLYTNNKTDISGPWIPHRDREGNVHLVEVRRKEAAN</sequence>
<dbReference type="Proteomes" id="UP000030763">
    <property type="component" value="Unassembled WGS sequence"/>
</dbReference>
<reference evidence="6" key="1">
    <citation type="submission" date="2013-10" db="EMBL/GenBank/DDBJ databases">
        <title>Genomic analysis of the causative agents of coccidiosis in chickens.</title>
        <authorList>
            <person name="Reid A.J."/>
            <person name="Blake D."/>
            <person name="Billington K."/>
            <person name="Browne H."/>
            <person name="Dunn M."/>
            <person name="Hung S."/>
            <person name="Kawahara F."/>
            <person name="Miranda-Saavedra D."/>
            <person name="Mourier T."/>
            <person name="Nagra H."/>
            <person name="Otto T.D."/>
            <person name="Rawlings N."/>
            <person name="Sanchez A."/>
            <person name="Sanders M."/>
            <person name="Subramaniam C."/>
            <person name="Tay Y."/>
            <person name="Dear P."/>
            <person name="Doerig C."/>
            <person name="Gruber A."/>
            <person name="Parkinson J."/>
            <person name="Shirley M."/>
            <person name="Wan K.L."/>
            <person name="Berriman M."/>
            <person name="Tomley F."/>
            <person name="Pain A."/>
        </authorList>
    </citation>
    <scope>NUCLEOTIDE SEQUENCE [LARGE SCALE GENOMIC DNA]</scope>
    <source>
        <strain evidence="6">Weybridge</strain>
    </source>
</reference>
<dbReference type="GeneID" id="25338110"/>
<comment type="catalytic activity">
    <reaction evidence="4">
        <text>a 5'-end triphospho-ribonucleoside in mRNA + H2O = a 5'-end diphospho-ribonucleoside in mRNA + phosphate + H(+)</text>
        <dbReference type="Rhea" id="RHEA:67004"/>
        <dbReference type="Rhea" id="RHEA-COMP:17164"/>
        <dbReference type="Rhea" id="RHEA-COMP:17165"/>
        <dbReference type="ChEBI" id="CHEBI:15377"/>
        <dbReference type="ChEBI" id="CHEBI:15378"/>
        <dbReference type="ChEBI" id="CHEBI:43474"/>
        <dbReference type="ChEBI" id="CHEBI:167616"/>
        <dbReference type="ChEBI" id="CHEBI:167618"/>
        <dbReference type="EC" id="3.6.1.74"/>
    </reaction>
    <physiologicalReaction direction="left-to-right" evidence="4">
        <dbReference type="Rhea" id="RHEA:67005"/>
    </physiologicalReaction>
</comment>
<dbReference type="RefSeq" id="XP_013334278.1">
    <property type="nucleotide sequence ID" value="XM_013478824.1"/>
</dbReference>
<proteinExistence type="predicted"/>
<accession>U6M7J6</accession>
<organism evidence="6 7">
    <name type="scientific">Eimeria maxima</name>
    <name type="common">Coccidian parasite</name>
    <dbReference type="NCBI Taxonomy" id="5804"/>
    <lineage>
        <taxon>Eukaryota</taxon>
        <taxon>Sar</taxon>
        <taxon>Alveolata</taxon>
        <taxon>Apicomplexa</taxon>
        <taxon>Conoidasida</taxon>
        <taxon>Coccidia</taxon>
        <taxon>Eucoccidiorida</taxon>
        <taxon>Eimeriorina</taxon>
        <taxon>Eimeriidae</taxon>
        <taxon>Eimeria</taxon>
    </lineage>
</organism>
<dbReference type="GO" id="GO:0140818">
    <property type="term" value="F:mRNA 5'-triphosphate monophosphatase activity"/>
    <property type="evidence" value="ECO:0007669"/>
    <property type="project" value="UniProtKB-EC"/>
</dbReference>
<dbReference type="OMA" id="TEVCIDM"/>
<evidence type="ECO:0000313" key="7">
    <source>
        <dbReference type="Proteomes" id="UP000030763"/>
    </source>
</evidence>
<evidence type="ECO:0000256" key="2">
    <source>
        <dbReference type="ARBA" id="ARBA00022801"/>
    </source>
</evidence>
<name>U6M7J6_EIMMA</name>
<dbReference type="VEuPathDB" id="ToxoDB:EMWEY_00041240"/>
<dbReference type="Gene3D" id="3.20.100.10">
    <property type="entry name" value="mRNA triphosphatase Cet1-like"/>
    <property type="match status" value="1"/>
</dbReference>
<evidence type="ECO:0000256" key="4">
    <source>
        <dbReference type="ARBA" id="ARBA00047740"/>
    </source>
</evidence>
<gene>
    <name evidence="6" type="ORF">EMWEY_00041240</name>
</gene>
<keyword evidence="7" id="KW-1185">Reference proteome</keyword>
<dbReference type="SUPFAM" id="SSF55154">
    <property type="entry name" value="CYTH-like phosphatases"/>
    <property type="match status" value="1"/>
</dbReference>
<keyword evidence="1" id="KW-0507">mRNA processing</keyword>
<dbReference type="AlphaFoldDB" id="U6M7J6"/>
<feature type="compositionally biased region" description="Pro residues" evidence="5">
    <location>
        <begin position="410"/>
        <end position="424"/>
    </location>
</feature>